<organism evidence="2 3">
    <name type="scientific">Penicillium citrinum</name>
    <dbReference type="NCBI Taxonomy" id="5077"/>
    <lineage>
        <taxon>Eukaryota</taxon>
        <taxon>Fungi</taxon>
        <taxon>Dikarya</taxon>
        <taxon>Ascomycota</taxon>
        <taxon>Pezizomycotina</taxon>
        <taxon>Eurotiomycetes</taxon>
        <taxon>Eurotiomycetidae</taxon>
        <taxon>Eurotiales</taxon>
        <taxon>Aspergillaceae</taxon>
        <taxon>Penicillium</taxon>
    </lineage>
</organism>
<name>A0A9W9P166_PENCI</name>
<accession>A0A9W9P166</accession>
<dbReference type="AlphaFoldDB" id="A0A9W9P166"/>
<feature type="compositionally biased region" description="Basic and acidic residues" evidence="1">
    <location>
        <begin position="61"/>
        <end position="71"/>
    </location>
</feature>
<comment type="caution">
    <text evidence="2">The sequence shown here is derived from an EMBL/GenBank/DDBJ whole genome shotgun (WGS) entry which is preliminary data.</text>
</comment>
<dbReference type="Proteomes" id="UP001147733">
    <property type="component" value="Unassembled WGS sequence"/>
</dbReference>
<feature type="compositionally biased region" description="Acidic residues" evidence="1">
    <location>
        <begin position="75"/>
        <end position="95"/>
    </location>
</feature>
<feature type="region of interest" description="Disordered" evidence="1">
    <location>
        <begin position="1"/>
        <end position="95"/>
    </location>
</feature>
<dbReference type="GeneID" id="81383219"/>
<proteinExistence type="predicted"/>
<gene>
    <name evidence="2" type="ORF">N7469_005132</name>
</gene>
<feature type="region of interest" description="Disordered" evidence="1">
    <location>
        <begin position="133"/>
        <end position="162"/>
    </location>
</feature>
<keyword evidence="3" id="KW-1185">Reference proteome</keyword>
<protein>
    <submittedName>
        <fullName evidence="2">Uncharacterized protein</fullName>
    </submittedName>
</protein>
<evidence type="ECO:0000313" key="2">
    <source>
        <dbReference type="EMBL" id="KAJ5233366.1"/>
    </source>
</evidence>
<dbReference type="RefSeq" id="XP_056500866.1">
    <property type="nucleotide sequence ID" value="XM_056644052.1"/>
</dbReference>
<sequence>MGCLRGHKRQRRGARDDSTFQALAPEVRVENDVEENGTEKRRTQITPTKTSFADDVMFDLPPRRKESDRPMADVSSEEEKEPDEPVTDAPSDDEDVVEIWEPIIWNEMVDDFTVSYVKEVGPEEPKKRRVREYDIPRQPIHNMKDVPKGWSPLDNDIDPKQIKADGNSHLYVFC</sequence>
<dbReference type="EMBL" id="JAPQKT010000004">
    <property type="protein sequence ID" value="KAJ5233366.1"/>
    <property type="molecule type" value="Genomic_DNA"/>
</dbReference>
<reference evidence="2" key="1">
    <citation type="submission" date="2022-11" db="EMBL/GenBank/DDBJ databases">
        <authorList>
            <person name="Petersen C."/>
        </authorList>
    </citation>
    <scope>NUCLEOTIDE SEQUENCE</scope>
    <source>
        <strain evidence="2">IBT 23319</strain>
    </source>
</reference>
<reference evidence="2" key="2">
    <citation type="journal article" date="2023" name="IMA Fungus">
        <title>Comparative genomic study of the Penicillium genus elucidates a diverse pangenome and 15 lateral gene transfer events.</title>
        <authorList>
            <person name="Petersen C."/>
            <person name="Sorensen T."/>
            <person name="Nielsen M.R."/>
            <person name="Sondergaard T.E."/>
            <person name="Sorensen J.L."/>
            <person name="Fitzpatrick D.A."/>
            <person name="Frisvad J.C."/>
            <person name="Nielsen K.L."/>
        </authorList>
    </citation>
    <scope>NUCLEOTIDE SEQUENCE</scope>
    <source>
        <strain evidence="2">IBT 23319</strain>
    </source>
</reference>
<feature type="compositionally biased region" description="Basic and acidic residues" evidence="1">
    <location>
        <begin position="27"/>
        <end position="42"/>
    </location>
</feature>
<feature type="compositionally biased region" description="Basic residues" evidence="1">
    <location>
        <begin position="1"/>
        <end position="12"/>
    </location>
</feature>
<evidence type="ECO:0000313" key="3">
    <source>
        <dbReference type="Proteomes" id="UP001147733"/>
    </source>
</evidence>
<evidence type="ECO:0000256" key="1">
    <source>
        <dbReference type="SAM" id="MobiDB-lite"/>
    </source>
</evidence>